<dbReference type="Proteomes" id="UP000603352">
    <property type="component" value="Unassembled WGS sequence"/>
</dbReference>
<comment type="caution">
    <text evidence="1">The sequence shown here is derived from an EMBL/GenBank/DDBJ whole genome shotgun (WGS) entry which is preliminary data.</text>
</comment>
<reference evidence="2" key="1">
    <citation type="journal article" date="2019" name="Int. J. Syst. Evol. Microbiol.">
        <title>The Global Catalogue of Microorganisms (GCM) 10K type strain sequencing project: providing services to taxonomists for standard genome sequencing and annotation.</title>
        <authorList>
            <consortium name="The Broad Institute Genomics Platform"/>
            <consortium name="The Broad Institute Genome Sequencing Center for Infectious Disease"/>
            <person name="Wu L."/>
            <person name="Ma J."/>
        </authorList>
    </citation>
    <scope>NUCLEOTIDE SEQUENCE [LARGE SCALE GENOMIC DNA]</scope>
    <source>
        <strain evidence="2">CGMCC 1.10188</strain>
    </source>
</reference>
<organism evidence="1 2">
    <name type="scientific">Tistrella bauzanensis</name>
    <dbReference type="NCBI Taxonomy" id="657419"/>
    <lineage>
        <taxon>Bacteria</taxon>
        <taxon>Pseudomonadati</taxon>
        <taxon>Pseudomonadota</taxon>
        <taxon>Alphaproteobacteria</taxon>
        <taxon>Geminicoccales</taxon>
        <taxon>Geminicoccaceae</taxon>
        <taxon>Tistrella</taxon>
    </lineage>
</organism>
<name>A0ABQ1IAM5_9PROT</name>
<evidence type="ECO:0000313" key="1">
    <source>
        <dbReference type="EMBL" id="GGB32190.1"/>
    </source>
</evidence>
<dbReference type="EMBL" id="BMDZ01000009">
    <property type="protein sequence ID" value="GGB32190.1"/>
    <property type="molecule type" value="Genomic_DNA"/>
</dbReference>
<accession>A0ABQ1IAM5</accession>
<keyword evidence="2" id="KW-1185">Reference proteome</keyword>
<sequence length="65" mass="6977">MHHPQRGNGMPRGGKRIDAWLRVVEGAGLGGPQVNRAQSSDGSTMTVAQRCESVTMRMASPGWIT</sequence>
<protein>
    <submittedName>
        <fullName evidence="1">Uncharacterized protein</fullName>
    </submittedName>
</protein>
<evidence type="ECO:0000313" key="2">
    <source>
        <dbReference type="Proteomes" id="UP000603352"/>
    </source>
</evidence>
<gene>
    <name evidence="1" type="ORF">GCM10011505_12090</name>
</gene>
<proteinExistence type="predicted"/>